<dbReference type="AlphaFoldDB" id="A0A8I6SMH3"/>
<dbReference type="GeneID" id="106666601"/>
<evidence type="ECO:0000313" key="3">
    <source>
        <dbReference type="Proteomes" id="UP000494040"/>
    </source>
</evidence>
<name>A0A8I6SMH3_CIMLE</name>
<proteinExistence type="predicted"/>
<evidence type="ECO:0000313" key="2">
    <source>
        <dbReference type="EnsemblMetazoa" id="XP_024083815.1"/>
    </source>
</evidence>
<accession>A0A8I6SMH3</accession>
<feature type="region of interest" description="Disordered" evidence="1">
    <location>
        <begin position="59"/>
        <end position="80"/>
    </location>
</feature>
<reference evidence="2" key="1">
    <citation type="submission" date="2022-01" db="UniProtKB">
        <authorList>
            <consortium name="EnsemblMetazoa"/>
        </authorList>
    </citation>
    <scope>IDENTIFICATION</scope>
</reference>
<sequence length="169" mass="20095">MKPNNAYNNITKKEDDSWPSIQDIIDQVHKNISHWRREEAIDYNWPYYFHFPTFDGEIDSTTEEPRGKTRNTPSPPSEDFMSKFVFRKIDTSSLKQAILAISVRKSGMSRKRKQERKEWTQVTTTPVPTNNRTRHLRRLHEHLKALSAAKARLHHRWLQKEKIQSKLLT</sequence>
<dbReference type="RefSeq" id="XP_024083815.1">
    <property type="nucleotide sequence ID" value="XM_024228047.1"/>
</dbReference>
<feature type="region of interest" description="Disordered" evidence="1">
    <location>
        <begin position="107"/>
        <end position="130"/>
    </location>
</feature>
<evidence type="ECO:0000256" key="1">
    <source>
        <dbReference type="SAM" id="MobiDB-lite"/>
    </source>
</evidence>
<organism evidence="2 3">
    <name type="scientific">Cimex lectularius</name>
    <name type="common">Bed bug</name>
    <name type="synonym">Acanthia lectularia</name>
    <dbReference type="NCBI Taxonomy" id="79782"/>
    <lineage>
        <taxon>Eukaryota</taxon>
        <taxon>Metazoa</taxon>
        <taxon>Ecdysozoa</taxon>
        <taxon>Arthropoda</taxon>
        <taxon>Hexapoda</taxon>
        <taxon>Insecta</taxon>
        <taxon>Pterygota</taxon>
        <taxon>Neoptera</taxon>
        <taxon>Paraneoptera</taxon>
        <taxon>Hemiptera</taxon>
        <taxon>Heteroptera</taxon>
        <taxon>Panheteroptera</taxon>
        <taxon>Cimicomorpha</taxon>
        <taxon>Cimicidae</taxon>
        <taxon>Cimex</taxon>
    </lineage>
</organism>
<keyword evidence="3" id="KW-1185">Reference proteome</keyword>
<protein>
    <submittedName>
        <fullName evidence="2">Uncharacterized protein</fullName>
    </submittedName>
</protein>
<dbReference type="Proteomes" id="UP000494040">
    <property type="component" value="Unassembled WGS sequence"/>
</dbReference>
<dbReference type="EnsemblMetazoa" id="XM_024228047.1">
    <property type="protein sequence ID" value="XP_024083815.1"/>
    <property type="gene ID" value="LOC106666601"/>
</dbReference>
<dbReference type="KEGG" id="clec:106666601"/>